<evidence type="ECO:0000313" key="2">
    <source>
        <dbReference type="Proteomes" id="UP000192532"/>
    </source>
</evidence>
<organism evidence="1 2">
    <name type="scientific">Streptococcus oralis subsp. tigurinus</name>
    <dbReference type="NCBI Taxonomy" id="1077464"/>
    <lineage>
        <taxon>Bacteria</taxon>
        <taxon>Bacillati</taxon>
        <taxon>Bacillota</taxon>
        <taxon>Bacilli</taxon>
        <taxon>Lactobacillales</taxon>
        <taxon>Streptococcaceae</taxon>
        <taxon>Streptococcus</taxon>
    </lineage>
</organism>
<dbReference type="AlphaFoldDB" id="A0A1X0WZ38"/>
<dbReference type="RefSeq" id="WP_084868178.1">
    <property type="nucleotide sequence ID" value="NZ_LNVH01000004.1"/>
</dbReference>
<evidence type="ECO:0008006" key="3">
    <source>
        <dbReference type="Google" id="ProtNLM"/>
    </source>
</evidence>
<dbReference type="EMBL" id="LNVH01000004">
    <property type="protein sequence ID" value="ORJ32080.1"/>
    <property type="molecule type" value="Genomic_DNA"/>
</dbReference>
<accession>A0A1X0WZ38</accession>
<reference evidence="1 2" key="1">
    <citation type="journal article" date="2016" name="PLoS ONE">
        <title>Comparative Genomics Analysis of Streptococcus tigurinus Strains Identifies Genetic Elements Specifically and Uniquely Present in Highly Virulent Strains.</title>
        <authorList>
            <person name="Diene S.M."/>
            <person name="Francois P."/>
            <person name="Zbinden A."/>
            <person name="Entenza J.M."/>
            <person name="Resch G."/>
        </authorList>
    </citation>
    <scope>NUCLEOTIDE SEQUENCE [LARGE SCALE GENOMIC DNA]</scope>
    <source>
        <strain evidence="1 2">859</strain>
    </source>
</reference>
<protein>
    <recommendedName>
        <fullName evidence="3">Phage protein</fullName>
    </recommendedName>
</protein>
<comment type="caution">
    <text evidence="1">The sequence shown here is derived from an EMBL/GenBank/DDBJ whole genome shotgun (WGS) entry which is preliminary data.</text>
</comment>
<gene>
    <name evidence="1" type="ORF">ATE37_01815</name>
</gene>
<sequence>MKYNKQIMIDGLKRSIEQASVKIEKLSEPCVKSLVHSRSAECDFWKKKLKKMEAQLEELENESGRID</sequence>
<proteinExistence type="predicted"/>
<evidence type="ECO:0000313" key="1">
    <source>
        <dbReference type="EMBL" id="ORJ32080.1"/>
    </source>
</evidence>
<dbReference type="Proteomes" id="UP000192532">
    <property type="component" value="Unassembled WGS sequence"/>
</dbReference>
<name>A0A1X0WZ38_STROR</name>